<dbReference type="PANTHER" id="PTHR10252">
    <property type="entry name" value="HISTONE-LIKE TRANSCRIPTION FACTOR CCAAT-RELATED"/>
    <property type="match status" value="1"/>
</dbReference>
<proteinExistence type="predicted"/>
<dbReference type="EMBL" id="JALJOS010000016">
    <property type="protein sequence ID" value="KAK9828302.1"/>
    <property type="molecule type" value="Genomic_DNA"/>
</dbReference>
<sequence length="359" mass="36523">MSLEARGSKSTAKSLKPLAARIKKMMQASDDVGKIAQVTPVLIARAMEVFVDRLSKGAAALATAKETKTVTSGHLKAFIEQNEDFQFLKGIVNAPDEPPAPESRGSGRGRSKSSRGASNAGVGEVKLEGDAVAAGKGAVRARGSKRKSSTGPAADSVSAPGSVKADLDTLGGAAAAGGMRGSDDMARPGPDRPLSPASQKIPASAFTSDPGQLPIKRQALGTSGQASQQIQTTHLRSAPLASSAEDDRPPHQSSSAGVLQQQHADAPSPTGLAAASSLPNMDSSQTAGQEAHEQQPGSSLTARPAEGPLTAAGAGSDRPSELQCQLHPGSSQMQANAAALLANSKPAFLPEEDDYDADD</sequence>
<protein>
    <recommendedName>
        <fullName evidence="4">Transcription factor CBF/NF-Y/archaeal histone domain-containing protein</fullName>
    </recommendedName>
</protein>
<dbReference type="PANTHER" id="PTHR10252:SF5">
    <property type="entry name" value="DR1-ASSOCIATED COREPRESSOR"/>
    <property type="match status" value="1"/>
</dbReference>
<dbReference type="GO" id="GO:0046982">
    <property type="term" value="F:protein heterodimerization activity"/>
    <property type="evidence" value="ECO:0007669"/>
    <property type="project" value="InterPro"/>
</dbReference>
<keyword evidence="2" id="KW-0539">Nucleus</keyword>
<evidence type="ECO:0000256" key="1">
    <source>
        <dbReference type="ARBA" id="ARBA00004123"/>
    </source>
</evidence>
<organism evidence="5 6">
    <name type="scientific">Apatococcus lobatus</name>
    <dbReference type="NCBI Taxonomy" id="904363"/>
    <lineage>
        <taxon>Eukaryota</taxon>
        <taxon>Viridiplantae</taxon>
        <taxon>Chlorophyta</taxon>
        <taxon>core chlorophytes</taxon>
        <taxon>Trebouxiophyceae</taxon>
        <taxon>Chlorellales</taxon>
        <taxon>Chlorellaceae</taxon>
        <taxon>Apatococcus</taxon>
    </lineage>
</organism>
<dbReference type="CDD" id="cd22906">
    <property type="entry name" value="HFD_DRAP1"/>
    <property type="match status" value="1"/>
</dbReference>
<name>A0AAW1R4U2_9CHLO</name>
<evidence type="ECO:0000313" key="5">
    <source>
        <dbReference type="EMBL" id="KAK9828302.1"/>
    </source>
</evidence>
<dbReference type="GO" id="GO:0016251">
    <property type="term" value="F:RNA polymerase II general transcription initiation factor activity"/>
    <property type="evidence" value="ECO:0007669"/>
    <property type="project" value="TreeGrafter"/>
</dbReference>
<dbReference type="Gene3D" id="1.10.20.10">
    <property type="entry name" value="Histone, subunit A"/>
    <property type="match status" value="1"/>
</dbReference>
<feature type="compositionally biased region" description="Polar residues" evidence="3">
    <location>
        <begin position="220"/>
        <end position="235"/>
    </location>
</feature>
<evidence type="ECO:0000313" key="6">
    <source>
        <dbReference type="Proteomes" id="UP001438707"/>
    </source>
</evidence>
<accession>A0AAW1R4U2</accession>
<feature type="compositionally biased region" description="Basic and acidic residues" evidence="3">
    <location>
        <begin position="181"/>
        <end position="190"/>
    </location>
</feature>
<evidence type="ECO:0000256" key="2">
    <source>
        <dbReference type="ARBA" id="ARBA00023242"/>
    </source>
</evidence>
<dbReference type="SUPFAM" id="SSF47113">
    <property type="entry name" value="Histone-fold"/>
    <property type="match status" value="1"/>
</dbReference>
<dbReference type="AlphaFoldDB" id="A0AAW1R4U2"/>
<feature type="compositionally biased region" description="Polar residues" evidence="3">
    <location>
        <begin position="277"/>
        <end position="288"/>
    </location>
</feature>
<dbReference type="GO" id="GO:0005634">
    <property type="term" value="C:nucleus"/>
    <property type="evidence" value="ECO:0007669"/>
    <property type="project" value="UniProtKB-SubCell"/>
</dbReference>
<feature type="compositionally biased region" description="Polar residues" evidence="3">
    <location>
        <begin position="251"/>
        <end position="263"/>
    </location>
</feature>
<dbReference type="InterPro" id="IPR003958">
    <property type="entry name" value="CBFA_NFYB_domain"/>
</dbReference>
<feature type="domain" description="Transcription factor CBF/NF-Y/archaeal histone" evidence="4">
    <location>
        <begin position="20"/>
        <end position="77"/>
    </location>
</feature>
<keyword evidence="6" id="KW-1185">Reference proteome</keyword>
<gene>
    <name evidence="5" type="ORF">WJX74_007934</name>
</gene>
<dbReference type="Proteomes" id="UP001438707">
    <property type="component" value="Unassembled WGS sequence"/>
</dbReference>
<evidence type="ECO:0000259" key="4">
    <source>
        <dbReference type="Pfam" id="PF00808"/>
    </source>
</evidence>
<comment type="subcellular location">
    <subcellularLocation>
        <location evidence="1">Nucleus</location>
    </subcellularLocation>
</comment>
<evidence type="ECO:0000256" key="3">
    <source>
        <dbReference type="SAM" id="MobiDB-lite"/>
    </source>
</evidence>
<feature type="compositionally biased region" description="Low complexity" evidence="3">
    <location>
        <begin position="131"/>
        <end position="141"/>
    </location>
</feature>
<dbReference type="InterPro" id="IPR050568">
    <property type="entry name" value="Transcr_DNA_Rep_Reg"/>
</dbReference>
<dbReference type="InterPro" id="IPR009072">
    <property type="entry name" value="Histone-fold"/>
</dbReference>
<dbReference type="Pfam" id="PF00808">
    <property type="entry name" value="CBFD_NFYB_HMF"/>
    <property type="match status" value="1"/>
</dbReference>
<comment type="caution">
    <text evidence="5">The sequence shown here is derived from an EMBL/GenBank/DDBJ whole genome shotgun (WGS) entry which is preliminary data.</text>
</comment>
<reference evidence="5 6" key="1">
    <citation type="journal article" date="2024" name="Nat. Commun.">
        <title>Phylogenomics reveals the evolutionary origins of lichenization in chlorophyte algae.</title>
        <authorList>
            <person name="Puginier C."/>
            <person name="Libourel C."/>
            <person name="Otte J."/>
            <person name="Skaloud P."/>
            <person name="Haon M."/>
            <person name="Grisel S."/>
            <person name="Petersen M."/>
            <person name="Berrin J.G."/>
            <person name="Delaux P.M."/>
            <person name="Dal Grande F."/>
            <person name="Keller J."/>
        </authorList>
    </citation>
    <scope>NUCLEOTIDE SEQUENCE [LARGE SCALE GENOMIC DNA]</scope>
    <source>
        <strain evidence="5 6">SAG 2145</strain>
    </source>
</reference>
<feature type="region of interest" description="Disordered" evidence="3">
    <location>
        <begin position="92"/>
        <end position="331"/>
    </location>
</feature>
<dbReference type="GO" id="GO:0001046">
    <property type="term" value="F:core promoter sequence-specific DNA binding"/>
    <property type="evidence" value="ECO:0007669"/>
    <property type="project" value="TreeGrafter"/>
</dbReference>